<evidence type="ECO:0000313" key="1">
    <source>
        <dbReference type="EMBL" id="ANY71975.1"/>
    </source>
</evidence>
<proteinExistence type="predicted"/>
<sequence>MKRTAPPLPTREDEALIQDYMLHAVIESVLTRDMNLLPTLELKLADLYALILRHAGRDNADRLWTVRRQMRHRGIRILARRRTAAGFEIKYLCRGYECMLAFDSAAFMQELAARIGAVSQNRL</sequence>
<dbReference type="GeneID" id="48307556"/>
<name>A0A1B2DWB2_9BACL</name>
<dbReference type="EMBL" id="CP016809">
    <property type="protein sequence ID" value="ANY71975.1"/>
    <property type="molecule type" value="Genomic_DNA"/>
</dbReference>
<dbReference type="RefSeq" id="WP_099476865.1">
    <property type="nucleotide sequence ID" value="NZ_CP016809.1"/>
</dbReference>
<dbReference type="KEGG" id="pib:BBD41_04865"/>
<organism evidence="1">
    <name type="scientific">Paenibacillus ihbetae</name>
    <dbReference type="NCBI Taxonomy" id="1870820"/>
    <lineage>
        <taxon>Bacteria</taxon>
        <taxon>Bacillati</taxon>
        <taxon>Bacillota</taxon>
        <taxon>Bacilli</taxon>
        <taxon>Bacillales</taxon>
        <taxon>Paenibacillaceae</taxon>
        <taxon>Paenibacillus</taxon>
    </lineage>
</organism>
<reference evidence="1" key="1">
    <citation type="submission" date="2016-08" db="EMBL/GenBank/DDBJ databases">
        <title>Complete Genome Seqeunce of Paenibacillus sp. nov. IHBB 9852 from high altitute lake of Indian trans-Himalayas.</title>
        <authorList>
            <person name="Kiran S."/>
            <person name="Swarnkar M.K."/>
            <person name="Rana A."/>
            <person name="Tewari R."/>
            <person name="Gulati A."/>
        </authorList>
    </citation>
    <scope>NUCLEOTIDE SEQUENCE [LARGE SCALE GENOMIC DNA]</scope>
    <source>
        <strain evidence="1">IHBB 9852</strain>
    </source>
</reference>
<dbReference type="AlphaFoldDB" id="A0A1B2DWB2"/>
<dbReference type="Pfam" id="PF26325">
    <property type="entry name" value="YhjD"/>
    <property type="match status" value="1"/>
</dbReference>
<accession>A0A1B2DWB2</accession>
<gene>
    <name evidence="1" type="ORF">BBD41_04865</name>
</gene>
<protein>
    <submittedName>
        <fullName evidence="1">Uncharacterized protein</fullName>
    </submittedName>
</protein>
<dbReference type="InterPro" id="IPR058600">
    <property type="entry name" value="YhjD-like"/>
</dbReference>